<reference evidence="2" key="1">
    <citation type="submission" date="2006-10" db="EMBL/GenBank/DDBJ databases">
        <authorList>
            <person name="Amadeo P."/>
            <person name="Zhao Q."/>
            <person name="Wortman J."/>
            <person name="Fraser-Liggett C."/>
            <person name="Carlton J."/>
        </authorList>
    </citation>
    <scope>NUCLEOTIDE SEQUENCE</scope>
    <source>
        <strain evidence="2">G3</strain>
    </source>
</reference>
<dbReference type="Proteomes" id="UP000001542">
    <property type="component" value="Unassembled WGS sequence"/>
</dbReference>
<feature type="compositionally biased region" description="Low complexity" evidence="1">
    <location>
        <begin position="33"/>
        <end position="50"/>
    </location>
</feature>
<evidence type="ECO:0000313" key="3">
    <source>
        <dbReference type="Proteomes" id="UP000001542"/>
    </source>
</evidence>
<evidence type="ECO:0000256" key="1">
    <source>
        <dbReference type="SAM" id="MobiDB-lite"/>
    </source>
</evidence>
<feature type="region of interest" description="Disordered" evidence="1">
    <location>
        <begin position="128"/>
        <end position="160"/>
    </location>
</feature>
<dbReference type="VEuPathDB" id="TrichDB:TVAG_036140"/>
<reference evidence="2" key="2">
    <citation type="journal article" date="2007" name="Science">
        <title>Draft genome sequence of the sexually transmitted pathogen Trichomonas vaginalis.</title>
        <authorList>
            <person name="Carlton J.M."/>
            <person name="Hirt R.P."/>
            <person name="Silva J.C."/>
            <person name="Delcher A.L."/>
            <person name="Schatz M."/>
            <person name="Zhao Q."/>
            <person name="Wortman J.R."/>
            <person name="Bidwell S.L."/>
            <person name="Alsmark U.C.M."/>
            <person name="Besteiro S."/>
            <person name="Sicheritz-Ponten T."/>
            <person name="Noel C.J."/>
            <person name="Dacks J.B."/>
            <person name="Foster P.G."/>
            <person name="Simillion C."/>
            <person name="Van de Peer Y."/>
            <person name="Miranda-Saavedra D."/>
            <person name="Barton G.J."/>
            <person name="Westrop G.D."/>
            <person name="Mueller S."/>
            <person name="Dessi D."/>
            <person name="Fiori P.L."/>
            <person name="Ren Q."/>
            <person name="Paulsen I."/>
            <person name="Zhang H."/>
            <person name="Bastida-Corcuera F.D."/>
            <person name="Simoes-Barbosa A."/>
            <person name="Brown M.T."/>
            <person name="Hayes R.D."/>
            <person name="Mukherjee M."/>
            <person name="Okumura C.Y."/>
            <person name="Schneider R."/>
            <person name="Smith A.J."/>
            <person name="Vanacova S."/>
            <person name="Villalvazo M."/>
            <person name="Haas B.J."/>
            <person name="Pertea M."/>
            <person name="Feldblyum T.V."/>
            <person name="Utterback T.R."/>
            <person name="Shu C.L."/>
            <person name="Osoegawa K."/>
            <person name="de Jong P.J."/>
            <person name="Hrdy I."/>
            <person name="Horvathova L."/>
            <person name="Zubacova Z."/>
            <person name="Dolezal P."/>
            <person name="Malik S.B."/>
            <person name="Logsdon J.M. Jr."/>
            <person name="Henze K."/>
            <person name="Gupta A."/>
            <person name="Wang C.C."/>
            <person name="Dunne R.L."/>
            <person name="Upcroft J.A."/>
            <person name="Upcroft P."/>
            <person name="White O."/>
            <person name="Salzberg S.L."/>
            <person name="Tang P."/>
            <person name="Chiu C.-H."/>
            <person name="Lee Y.-S."/>
            <person name="Embley T.M."/>
            <person name="Coombs G.H."/>
            <person name="Mottram J.C."/>
            <person name="Tachezy J."/>
            <person name="Fraser-Liggett C.M."/>
            <person name="Johnson P.J."/>
        </authorList>
    </citation>
    <scope>NUCLEOTIDE SEQUENCE [LARGE SCALE GENOMIC DNA]</scope>
    <source>
        <strain evidence="2">G3</strain>
    </source>
</reference>
<keyword evidence="3" id="KW-1185">Reference proteome</keyword>
<protein>
    <submittedName>
        <fullName evidence="2">Uncharacterized protein</fullName>
    </submittedName>
</protein>
<feature type="compositionally biased region" description="Basic and acidic residues" evidence="1">
    <location>
        <begin position="104"/>
        <end position="116"/>
    </location>
</feature>
<dbReference type="EMBL" id="DS113183">
    <property type="protein sequence ID" value="EAY22589.1"/>
    <property type="molecule type" value="Genomic_DNA"/>
</dbReference>
<dbReference type="InParanoid" id="A2DAT6"/>
<gene>
    <name evidence="2" type="ORF">TVAG_036140</name>
</gene>
<feature type="compositionally biased region" description="Basic and acidic residues" evidence="1">
    <location>
        <begin position="71"/>
        <end position="88"/>
    </location>
</feature>
<dbReference type="KEGG" id="tva:5468145"/>
<sequence length="212" mass="24310">MSRRVRRQRNKEENKPDEGANTECQNDKTSEGNKTNANENTDNTKETTNTSRRRTRTRTTPKETSSQINEITEKEEPKKVVLEIKLPDAPEPQAKASGRPTRRTRTESKPVEEKQEEKIITAYELRRRGRDRQRKQQENTVSEFVDSEEGPPLLNAPATSTFSQLREEFAGDYSDDYIDLQNVNPNAAEYDENYVFQVPKGKSATVSLQSSK</sequence>
<feature type="region of interest" description="Disordered" evidence="1">
    <location>
        <begin position="1"/>
        <end position="116"/>
    </location>
</feature>
<dbReference type="AlphaFoldDB" id="A2DAT6"/>
<accession>A2DAT6</accession>
<proteinExistence type="predicted"/>
<name>A2DAT6_TRIV3</name>
<dbReference type="VEuPathDB" id="TrichDB:TVAGG3_0812640"/>
<dbReference type="RefSeq" id="XP_001583575.1">
    <property type="nucleotide sequence ID" value="XM_001583525.1"/>
</dbReference>
<evidence type="ECO:0000313" key="2">
    <source>
        <dbReference type="EMBL" id="EAY22589.1"/>
    </source>
</evidence>
<organism evidence="2 3">
    <name type="scientific">Trichomonas vaginalis (strain ATCC PRA-98 / G3)</name>
    <dbReference type="NCBI Taxonomy" id="412133"/>
    <lineage>
        <taxon>Eukaryota</taxon>
        <taxon>Metamonada</taxon>
        <taxon>Parabasalia</taxon>
        <taxon>Trichomonadida</taxon>
        <taxon>Trichomonadidae</taxon>
        <taxon>Trichomonas</taxon>
    </lineage>
</organism>